<dbReference type="AlphaFoldDB" id="A0A382YS25"/>
<evidence type="ECO:0000313" key="1">
    <source>
        <dbReference type="EMBL" id="SVD85675.1"/>
    </source>
</evidence>
<gene>
    <name evidence="1" type="ORF">METZ01_LOCUS438529</name>
</gene>
<protein>
    <recommendedName>
        <fullName evidence="2">SsuA/THI5-like domain-containing protein</fullName>
    </recommendedName>
</protein>
<proteinExistence type="predicted"/>
<organism evidence="1">
    <name type="scientific">marine metagenome</name>
    <dbReference type="NCBI Taxonomy" id="408172"/>
    <lineage>
        <taxon>unclassified sequences</taxon>
        <taxon>metagenomes</taxon>
        <taxon>ecological metagenomes</taxon>
    </lineage>
</organism>
<sequence>ATEAYLERNKETVHRFIRGYAKGLTWLHENNPATVGDATAGFFPDVPKELIIKSVTRYKEQDTWPTTPHLEQPAYDGLQDILIAAGMVKVRQDYDKVVRPEIVREALA</sequence>
<dbReference type="EMBL" id="UINC01177833">
    <property type="protein sequence ID" value="SVD85675.1"/>
    <property type="molecule type" value="Genomic_DNA"/>
</dbReference>
<reference evidence="1" key="1">
    <citation type="submission" date="2018-05" db="EMBL/GenBank/DDBJ databases">
        <authorList>
            <person name="Lanie J.A."/>
            <person name="Ng W.-L."/>
            <person name="Kazmierczak K.M."/>
            <person name="Andrzejewski T.M."/>
            <person name="Davidsen T.M."/>
            <person name="Wayne K.J."/>
            <person name="Tettelin H."/>
            <person name="Glass J.I."/>
            <person name="Rusch D."/>
            <person name="Podicherti R."/>
            <person name="Tsui H.-C.T."/>
            <person name="Winkler M.E."/>
        </authorList>
    </citation>
    <scope>NUCLEOTIDE SEQUENCE</scope>
</reference>
<accession>A0A382YS25</accession>
<feature type="non-terminal residue" evidence="1">
    <location>
        <position position="1"/>
    </location>
</feature>
<name>A0A382YS25_9ZZZZ</name>
<dbReference type="Gene3D" id="3.40.190.10">
    <property type="entry name" value="Periplasmic binding protein-like II"/>
    <property type="match status" value="1"/>
</dbReference>
<evidence type="ECO:0008006" key="2">
    <source>
        <dbReference type="Google" id="ProtNLM"/>
    </source>
</evidence>